<feature type="signal peptide" evidence="2">
    <location>
        <begin position="1"/>
        <end position="24"/>
    </location>
</feature>
<feature type="compositionally biased region" description="Low complexity" evidence="1">
    <location>
        <begin position="38"/>
        <end position="51"/>
    </location>
</feature>
<keyword evidence="2" id="KW-0732">Signal</keyword>
<comment type="caution">
    <text evidence="3">The sequence shown here is derived from an EMBL/GenBank/DDBJ whole genome shotgun (WGS) entry which is preliminary data.</text>
</comment>
<feature type="region of interest" description="Disordered" evidence="1">
    <location>
        <begin position="30"/>
        <end position="51"/>
    </location>
</feature>
<dbReference type="PROSITE" id="PS51257">
    <property type="entry name" value="PROKAR_LIPOPROTEIN"/>
    <property type="match status" value="1"/>
</dbReference>
<evidence type="ECO:0000313" key="4">
    <source>
        <dbReference type="Proteomes" id="UP001187346"/>
    </source>
</evidence>
<gene>
    <name evidence="3" type="ORF">R5A26_07130</name>
</gene>
<evidence type="ECO:0000313" key="3">
    <source>
        <dbReference type="EMBL" id="MDV7215721.1"/>
    </source>
</evidence>
<dbReference type="RefSeq" id="WP_266856993.1">
    <property type="nucleotide sequence ID" value="NZ_JAPEMW010000001.1"/>
</dbReference>
<keyword evidence="4" id="KW-1185">Reference proteome</keyword>
<organism evidence="3 4">
    <name type="scientific">Streptomyces prunicolor</name>
    <dbReference type="NCBI Taxonomy" id="67348"/>
    <lineage>
        <taxon>Bacteria</taxon>
        <taxon>Bacillati</taxon>
        <taxon>Actinomycetota</taxon>
        <taxon>Actinomycetes</taxon>
        <taxon>Kitasatosporales</taxon>
        <taxon>Streptomycetaceae</taxon>
        <taxon>Streptomyces</taxon>
    </lineage>
</organism>
<evidence type="ECO:0008006" key="5">
    <source>
        <dbReference type="Google" id="ProtNLM"/>
    </source>
</evidence>
<evidence type="ECO:0000256" key="1">
    <source>
        <dbReference type="SAM" id="MobiDB-lite"/>
    </source>
</evidence>
<protein>
    <recommendedName>
        <fullName evidence="5">Lipoprotein</fullName>
    </recommendedName>
</protein>
<accession>A0ABU4F6W0</accession>
<dbReference type="EMBL" id="JAWMAJ010000016">
    <property type="protein sequence ID" value="MDV7215721.1"/>
    <property type="molecule type" value="Genomic_DNA"/>
</dbReference>
<proteinExistence type="predicted"/>
<feature type="chain" id="PRO_5045057059" description="Lipoprotein" evidence="2">
    <location>
        <begin position="25"/>
        <end position="212"/>
    </location>
</feature>
<name>A0ABU4F6W0_9ACTN</name>
<sequence length="212" mass="21290">MRERWSVGVVCALLAALVTGCSSANGSDAGEGRLGGKAPASSTSSATTQPSGYGTVFLGVDECSSFGTTSFTEVPCTSERAAARVIARYDGDVSDGPACPAITDFVLHISAQGSSGGVGDGVIPKGYACMRNLEPPHPGDPGGGGGPRTIVGDCVYGSGSGQVRETACDGSGQRKPQYKVVKAVLRRASCPASTALYVQLGGEQPVGCARPV</sequence>
<dbReference type="Proteomes" id="UP001187346">
    <property type="component" value="Unassembled WGS sequence"/>
</dbReference>
<evidence type="ECO:0000256" key="2">
    <source>
        <dbReference type="SAM" id="SignalP"/>
    </source>
</evidence>
<reference evidence="3 4" key="1">
    <citation type="submission" date="2023-10" db="EMBL/GenBank/DDBJ databases">
        <title>Characterization of rhizosphere-enriched actinobacteria from wheat plants lab-grown on chernevaya soil.</title>
        <authorList>
            <person name="Tikhonova E.N."/>
            <person name="Konopkin A."/>
            <person name="Kravchenko I.K."/>
        </authorList>
    </citation>
    <scope>NUCLEOTIDE SEQUENCE [LARGE SCALE GENOMIC DNA]</scope>
    <source>
        <strain evidence="3 4">RR29</strain>
    </source>
</reference>